<gene>
    <name evidence="1" type="ORF">U9M48_024258</name>
</gene>
<dbReference type="EMBL" id="CP144749">
    <property type="protein sequence ID" value="WVZ76271.1"/>
    <property type="molecule type" value="Genomic_DNA"/>
</dbReference>
<dbReference type="Proteomes" id="UP001341281">
    <property type="component" value="Chromosome 05"/>
</dbReference>
<proteinExistence type="predicted"/>
<evidence type="ECO:0000313" key="2">
    <source>
        <dbReference type="Proteomes" id="UP001341281"/>
    </source>
</evidence>
<feature type="non-terminal residue" evidence="1">
    <location>
        <position position="92"/>
    </location>
</feature>
<accession>A0AAQ3WWX5</accession>
<reference evidence="1 2" key="1">
    <citation type="submission" date="2024-02" db="EMBL/GenBank/DDBJ databases">
        <title>High-quality chromosome-scale genome assembly of Pensacola bahiagrass (Paspalum notatum Flugge var. saurae).</title>
        <authorList>
            <person name="Vega J.M."/>
            <person name="Podio M."/>
            <person name="Orjuela J."/>
            <person name="Siena L.A."/>
            <person name="Pessino S.C."/>
            <person name="Combes M.C."/>
            <person name="Mariac C."/>
            <person name="Albertini E."/>
            <person name="Pupilli F."/>
            <person name="Ortiz J.P.A."/>
            <person name="Leblanc O."/>
        </authorList>
    </citation>
    <scope>NUCLEOTIDE SEQUENCE [LARGE SCALE GENOMIC DNA]</scope>
    <source>
        <strain evidence="1">R1</strain>
        <tissue evidence="1">Leaf</tissue>
    </source>
</reference>
<organism evidence="1 2">
    <name type="scientific">Paspalum notatum var. saurae</name>
    <dbReference type="NCBI Taxonomy" id="547442"/>
    <lineage>
        <taxon>Eukaryota</taxon>
        <taxon>Viridiplantae</taxon>
        <taxon>Streptophyta</taxon>
        <taxon>Embryophyta</taxon>
        <taxon>Tracheophyta</taxon>
        <taxon>Spermatophyta</taxon>
        <taxon>Magnoliopsida</taxon>
        <taxon>Liliopsida</taxon>
        <taxon>Poales</taxon>
        <taxon>Poaceae</taxon>
        <taxon>PACMAD clade</taxon>
        <taxon>Panicoideae</taxon>
        <taxon>Andropogonodae</taxon>
        <taxon>Paspaleae</taxon>
        <taxon>Paspalinae</taxon>
        <taxon>Paspalum</taxon>
    </lineage>
</organism>
<evidence type="ECO:0000313" key="1">
    <source>
        <dbReference type="EMBL" id="WVZ76271.1"/>
    </source>
</evidence>
<name>A0AAQ3WWX5_PASNO</name>
<sequence length="92" mass="10058">AIRERVGFWPIGKIPSTSAFFPDEKKTAAPDVLLCSPSVALTGTPPPSCHRLLPLLHRRWFQNSAAVDAAPASPTPPPTMFPETSICRFPQY</sequence>
<keyword evidence="2" id="KW-1185">Reference proteome</keyword>
<dbReference type="AlphaFoldDB" id="A0AAQ3WWX5"/>
<protein>
    <submittedName>
        <fullName evidence="1">Uncharacterized protein</fullName>
    </submittedName>
</protein>